<dbReference type="AlphaFoldDB" id="A0A166V3W3"/>
<dbReference type="PANTHER" id="PTHR30537:SF5">
    <property type="entry name" value="HTH-TYPE TRANSCRIPTIONAL ACTIVATOR TTDR-RELATED"/>
    <property type="match status" value="1"/>
</dbReference>
<dbReference type="Gene3D" id="1.10.10.10">
    <property type="entry name" value="Winged helix-like DNA-binding domain superfamily/Winged helix DNA-binding domain"/>
    <property type="match status" value="1"/>
</dbReference>
<dbReference type="Pfam" id="PF00126">
    <property type="entry name" value="HTH_1"/>
    <property type="match status" value="1"/>
</dbReference>
<comment type="similarity">
    <text evidence="1">Belongs to the LysR transcriptional regulatory family.</text>
</comment>
<evidence type="ECO:0000256" key="2">
    <source>
        <dbReference type="ARBA" id="ARBA00023015"/>
    </source>
</evidence>
<dbReference type="Pfam" id="PF03466">
    <property type="entry name" value="LysR_substrate"/>
    <property type="match status" value="1"/>
</dbReference>
<dbReference type="InterPro" id="IPR036388">
    <property type="entry name" value="WH-like_DNA-bd_sf"/>
</dbReference>
<dbReference type="EMBL" id="AUYB01000136">
    <property type="protein sequence ID" value="KZN31682.1"/>
    <property type="molecule type" value="Genomic_DNA"/>
</dbReference>
<feature type="domain" description="HTH lysR-type" evidence="5">
    <location>
        <begin position="1"/>
        <end position="60"/>
    </location>
</feature>
<dbReference type="RefSeq" id="WP_063357867.1">
    <property type="nucleotide sequence ID" value="NZ_AQHB01000047.1"/>
</dbReference>
<dbReference type="SUPFAM" id="SSF53850">
    <property type="entry name" value="Periplasmic binding protein-like II"/>
    <property type="match status" value="1"/>
</dbReference>
<dbReference type="PROSITE" id="PS50931">
    <property type="entry name" value="HTH_LYSR"/>
    <property type="match status" value="1"/>
</dbReference>
<dbReference type="GO" id="GO:0043565">
    <property type="term" value="F:sequence-specific DNA binding"/>
    <property type="evidence" value="ECO:0007669"/>
    <property type="project" value="TreeGrafter"/>
</dbReference>
<comment type="caution">
    <text evidence="6">The sequence shown here is derived from an EMBL/GenBank/DDBJ whole genome shotgun (WGS) entry which is preliminary data.</text>
</comment>
<dbReference type="GO" id="GO:0003700">
    <property type="term" value="F:DNA-binding transcription factor activity"/>
    <property type="evidence" value="ECO:0007669"/>
    <property type="project" value="InterPro"/>
</dbReference>
<dbReference type="GO" id="GO:0006351">
    <property type="term" value="P:DNA-templated transcription"/>
    <property type="evidence" value="ECO:0007669"/>
    <property type="project" value="TreeGrafter"/>
</dbReference>
<keyword evidence="3" id="KW-0238">DNA-binding</keyword>
<dbReference type="PRINTS" id="PR00039">
    <property type="entry name" value="HTHLYSR"/>
</dbReference>
<organism evidence="6 7">
    <name type="scientific">Pseudoalteromonas luteoviolacea DSM 6061</name>
    <dbReference type="NCBI Taxonomy" id="1365250"/>
    <lineage>
        <taxon>Bacteria</taxon>
        <taxon>Pseudomonadati</taxon>
        <taxon>Pseudomonadota</taxon>
        <taxon>Gammaproteobacteria</taxon>
        <taxon>Alteromonadales</taxon>
        <taxon>Pseudoalteromonadaceae</taxon>
        <taxon>Pseudoalteromonas</taxon>
    </lineage>
</organism>
<evidence type="ECO:0000256" key="4">
    <source>
        <dbReference type="ARBA" id="ARBA00023163"/>
    </source>
</evidence>
<sequence length="300" mass="33957">MFKNINLLVTFECAARYNSYSLAAQELCISQAAVSQQMRQLESLLNTRLFVRKGKQMLLSQQGEVLYQHAQHGLSILNQGLNQLQREEIDGELTITSTQAFIALWLMPRLQSFTEQYPNIQINVSSSAEFVDLKQNHLDLAIRFGANVEQNTPSNLACEMFGESHVYPICSSQLAAELSSQDPHTLLSQRLVTLENPGPYDWQSWFENVGVCGIEEYNLWTKVNSTDIALSAVCSGHGITLAVPYLCQRQLDNGELSILYNMPHPNTVKRYFVYDPNSPRLARLRVFTDWLATEMSSVQL</sequence>
<evidence type="ECO:0000259" key="5">
    <source>
        <dbReference type="PROSITE" id="PS50931"/>
    </source>
</evidence>
<dbReference type="SUPFAM" id="SSF46785">
    <property type="entry name" value="Winged helix' DNA-binding domain"/>
    <property type="match status" value="1"/>
</dbReference>
<dbReference type="Gene3D" id="3.40.190.10">
    <property type="entry name" value="Periplasmic binding protein-like II"/>
    <property type="match status" value="2"/>
</dbReference>
<dbReference type="InterPro" id="IPR000847">
    <property type="entry name" value="LysR_HTH_N"/>
</dbReference>
<evidence type="ECO:0000256" key="3">
    <source>
        <dbReference type="ARBA" id="ARBA00023125"/>
    </source>
</evidence>
<name>A0A166V3W3_9GAMM</name>
<accession>A0A166V3W3</accession>
<dbReference type="PANTHER" id="PTHR30537">
    <property type="entry name" value="HTH-TYPE TRANSCRIPTIONAL REGULATOR"/>
    <property type="match status" value="1"/>
</dbReference>
<dbReference type="InterPro" id="IPR005119">
    <property type="entry name" value="LysR_subst-bd"/>
</dbReference>
<keyword evidence="2" id="KW-0805">Transcription regulation</keyword>
<dbReference type="InterPro" id="IPR058163">
    <property type="entry name" value="LysR-type_TF_proteobact-type"/>
</dbReference>
<dbReference type="InterPro" id="IPR036390">
    <property type="entry name" value="WH_DNA-bd_sf"/>
</dbReference>
<gene>
    <name evidence="6" type="ORF">N475_04305</name>
</gene>
<proteinExistence type="inferred from homology"/>
<evidence type="ECO:0000256" key="1">
    <source>
        <dbReference type="ARBA" id="ARBA00009437"/>
    </source>
</evidence>
<evidence type="ECO:0000313" key="6">
    <source>
        <dbReference type="EMBL" id="KZN31682.1"/>
    </source>
</evidence>
<protein>
    <recommendedName>
        <fullName evidence="5">HTH lysR-type domain-containing protein</fullName>
    </recommendedName>
</protein>
<keyword evidence="7" id="KW-1185">Reference proteome</keyword>
<evidence type="ECO:0000313" key="7">
    <source>
        <dbReference type="Proteomes" id="UP000076643"/>
    </source>
</evidence>
<dbReference type="Proteomes" id="UP000076643">
    <property type="component" value="Unassembled WGS sequence"/>
</dbReference>
<keyword evidence="4" id="KW-0804">Transcription</keyword>
<reference evidence="6 7" key="1">
    <citation type="submission" date="2013-07" db="EMBL/GenBank/DDBJ databases">
        <title>Comparative Genomic and Metabolomic Analysis of Twelve Strains of Pseudoalteromonas luteoviolacea.</title>
        <authorList>
            <person name="Vynne N.G."/>
            <person name="Mansson M."/>
            <person name="Gram L."/>
        </authorList>
    </citation>
    <scope>NUCLEOTIDE SEQUENCE [LARGE SCALE GENOMIC DNA]</scope>
    <source>
        <strain evidence="6 7">DSM 6061</strain>
    </source>
</reference>
<dbReference type="PATRIC" id="fig|1365250.3.peg.4423"/>